<dbReference type="EC" id="1.6.5.-" evidence="6"/>
<evidence type="ECO:0000259" key="5">
    <source>
        <dbReference type="Pfam" id="PF07992"/>
    </source>
</evidence>
<protein>
    <submittedName>
        <fullName evidence="6">NAD(P)/FAD-dependent oxidoreductase</fullName>
        <ecNumber evidence="6">1.6.5.-</ecNumber>
    </submittedName>
</protein>
<dbReference type="GO" id="GO:0016491">
    <property type="term" value="F:oxidoreductase activity"/>
    <property type="evidence" value="ECO:0007669"/>
    <property type="project" value="UniProtKB-KW"/>
</dbReference>
<feature type="domain" description="FAD/NAD(P)-binding" evidence="5">
    <location>
        <begin position="3"/>
        <end position="293"/>
    </location>
</feature>
<dbReference type="PANTHER" id="PTHR42913">
    <property type="entry name" value="APOPTOSIS-INDUCING FACTOR 1"/>
    <property type="match status" value="1"/>
</dbReference>
<dbReference type="Gene3D" id="3.50.50.100">
    <property type="match status" value="1"/>
</dbReference>
<dbReference type="InterPro" id="IPR036188">
    <property type="entry name" value="FAD/NAD-bd_sf"/>
</dbReference>
<dbReference type="Proteomes" id="UP001595462">
    <property type="component" value="Unassembled WGS sequence"/>
</dbReference>
<sequence>MSRVVLVGAGHVHMALLGQAERLRAAGLVLTLVDPGSFWFGAQPARVMTGELGSDALRVSLGRSCRTWDVHRCRDRAIGLDARHRRVWLAGGGKLDYDRVSLNVGQEIDDSGFDDPAAGVRVWSAASVEQLSQLHDALAHDCARGARPRVAIFGDGARATEIAAGLSMGEFGQRLRLACYLPGPRLLPDAPVTVSRRAARVLGMRNVDLLPDTAIVTAIDSCVQSRDGRRFPAEHVVLARGYRAARFVHAGQMPAEAGGIHVTARLQSPRDERVFASGGCALLLGRRALELADVERQARVLADNLIACATRRPMKTYRPPATARAVDLAEGRAFAWYGRLWWYNATAGRWRSRRDEALRARLQRAGLADAY</sequence>
<evidence type="ECO:0000313" key="6">
    <source>
        <dbReference type="EMBL" id="MFC3105072.1"/>
    </source>
</evidence>
<evidence type="ECO:0000256" key="2">
    <source>
        <dbReference type="ARBA" id="ARBA00022630"/>
    </source>
</evidence>
<keyword evidence="2" id="KW-0285">Flavoprotein</keyword>
<evidence type="ECO:0000256" key="3">
    <source>
        <dbReference type="ARBA" id="ARBA00022827"/>
    </source>
</evidence>
<evidence type="ECO:0000256" key="4">
    <source>
        <dbReference type="ARBA" id="ARBA00023002"/>
    </source>
</evidence>
<comment type="caution">
    <text evidence="6">The sequence shown here is derived from an EMBL/GenBank/DDBJ whole genome shotgun (WGS) entry which is preliminary data.</text>
</comment>
<keyword evidence="7" id="KW-1185">Reference proteome</keyword>
<keyword evidence="4 6" id="KW-0560">Oxidoreductase</keyword>
<name>A0ABV7EU50_9GAMM</name>
<comment type="cofactor">
    <cofactor evidence="1">
        <name>FAD</name>
        <dbReference type="ChEBI" id="CHEBI:57692"/>
    </cofactor>
</comment>
<proteinExistence type="predicted"/>
<evidence type="ECO:0000313" key="7">
    <source>
        <dbReference type="Proteomes" id="UP001595462"/>
    </source>
</evidence>
<reference evidence="7" key="1">
    <citation type="journal article" date="2019" name="Int. J. Syst. Evol. Microbiol.">
        <title>The Global Catalogue of Microorganisms (GCM) 10K type strain sequencing project: providing services to taxonomists for standard genome sequencing and annotation.</title>
        <authorList>
            <consortium name="The Broad Institute Genomics Platform"/>
            <consortium name="The Broad Institute Genome Sequencing Center for Infectious Disease"/>
            <person name="Wu L."/>
            <person name="Ma J."/>
        </authorList>
    </citation>
    <scope>NUCLEOTIDE SEQUENCE [LARGE SCALE GENOMIC DNA]</scope>
    <source>
        <strain evidence="7">KCTC 52640</strain>
    </source>
</reference>
<dbReference type="Pfam" id="PF07992">
    <property type="entry name" value="Pyr_redox_2"/>
    <property type="match status" value="1"/>
</dbReference>
<dbReference type="InterPro" id="IPR051169">
    <property type="entry name" value="NADH-Q_oxidoreductase"/>
</dbReference>
<dbReference type="PANTHER" id="PTHR42913:SF9">
    <property type="entry name" value="SLR1591 PROTEIN"/>
    <property type="match status" value="1"/>
</dbReference>
<accession>A0ABV7EU50</accession>
<organism evidence="6 7">
    <name type="scientific">Salinisphaera aquimarina</name>
    <dbReference type="NCBI Taxonomy" id="2094031"/>
    <lineage>
        <taxon>Bacteria</taxon>
        <taxon>Pseudomonadati</taxon>
        <taxon>Pseudomonadota</taxon>
        <taxon>Gammaproteobacteria</taxon>
        <taxon>Salinisphaerales</taxon>
        <taxon>Salinisphaeraceae</taxon>
        <taxon>Salinisphaera</taxon>
    </lineage>
</organism>
<keyword evidence="3" id="KW-0274">FAD</keyword>
<evidence type="ECO:0000256" key="1">
    <source>
        <dbReference type="ARBA" id="ARBA00001974"/>
    </source>
</evidence>
<dbReference type="RefSeq" id="WP_380690628.1">
    <property type="nucleotide sequence ID" value="NZ_JBHRSS010000006.1"/>
</dbReference>
<dbReference type="SUPFAM" id="SSF51905">
    <property type="entry name" value="FAD/NAD(P)-binding domain"/>
    <property type="match status" value="1"/>
</dbReference>
<dbReference type="EMBL" id="JBHRSS010000006">
    <property type="protein sequence ID" value="MFC3105072.1"/>
    <property type="molecule type" value="Genomic_DNA"/>
</dbReference>
<dbReference type="InterPro" id="IPR023753">
    <property type="entry name" value="FAD/NAD-binding_dom"/>
</dbReference>
<gene>
    <name evidence="6" type="ORF">ACFOSU_14415</name>
</gene>